<evidence type="ECO:0000256" key="9">
    <source>
        <dbReference type="SAM" id="SignalP"/>
    </source>
</evidence>
<dbReference type="GO" id="GO:0002376">
    <property type="term" value="P:immune system process"/>
    <property type="evidence" value="ECO:0007669"/>
    <property type="project" value="UniProtKB-KW"/>
</dbReference>
<organism evidence="11 12">
    <name type="scientific">Betta splendens</name>
    <name type="common">Siamese fighting fish</name>
    <dbReference type="NCBI Taxonomy" id="158456"/>
    <lineage>
        <taxon>Eukaryota</taxon>
        <taxon>Metazoa</taxon>
        <taxon>Chordata</taxon>
        <taxon>Craniata</taxon>
        <taxon>Vertebrata</taxon>
        <taxon>Euteleostomi</taxon>
        <taxon>Actinopterygii</taxon>
        <taxon>Neopterygii</taxon>
        <taxon>Teleostei</taxon>
        <taxon>Neoteleostei</taxon>
        <taxon>Acanthomorphata</taxon>
        <taxon>Anabantaria</taxon>
        <taxon>Anabantiformes</taxon>
        <taxon>Anabantoidei</taxon>
        <taxon>Osphronemidae</taxon>
        <taxon>Betta</taxon>
    </lineage>
</organism>
<protein>
    <submittedName>
        <fullName evidence="12">Uncharacterized protein LOC114864111 isoform X1</fullName>
    </submittedName>
</protein>
<dbReference type="PANTHER" id="PTHR19433:SF111">
    <property type="entry name" value="T CELL RECEPTOR ALPHA VARIABLE 4"/>
    <property type="match status" value="1"/>
</dbReference>
<comment type="subcellular location">
    <subcellularLocation>
        <location evidence="1">Cell membrane</location>
    </subcellularLocation>
</comment>
<evidence type="ECO:0000256" key="1">
    <source>
        <dbReference type="ARBA" id="ARBA00004236"/>
    </source>
</evidence>
<evidence type="ECO:0000256" key="6">
    <source>
        <dbReference type="ARBA" id="ARBA00023157"/>
    </source>
</evidence>
<dbReference type="Proteomes" id="UP000515150">
    <property type="component" value="Chromosome 10"/>
</dbReference>
<dbReference type="AlphaFoldDB" id="A0A6P7NST0"/>
<dbReference type="Pfam" id="PF07686">
    <property type="entry name" value="V-set"/>
    <property type="match status" value="2"/>
</dbReference>
<evidence type="ECO:0000256" key="3">
    <source>
        <dbReference type="ARBA" id="ARBA00022729"/>
    </source>
</evidence>
<evidence type="ECO:0000256" key="2">
    <source>
        <dbReference type="ARBA" id="ARBA00022475"/>
    </source>
</evidence>
<keyword evidence="4" id="KW-0391">Immunity</keyword>
<dbReference type="InterPro" id="IPR007110">
    <property type="entry name" value="Ig-like_dom"/>
</dbReference>
<reference evidence="12" key="1">
    <citation type="submission" date="2025-08" db="UniProtKB">
        <authorList>
            <consortium name="RefSeq"/>
        </authorList>
    </citation>
    <scope>IDENTIFICATION</scope>
</reference>
<feature type="domain" description="Ig-like" evidence="10">
    <location>
        <begin position="21"/>
        <end position="120"/>
    </location>
</feature>
<keyword evidence="8" id="KW-0812">Transmembrane</keyword>
<dbReference type="OrthoDB" id="8947657at2759"/>
<keyword evidence="3 9" id="KW-0732">Signal</keyword>
<keyword evidence="11" id="KW-1185">Reference proteome</keyword>
<accession>A0A6P7NST0</accession>
<gene>
    <name evidence="12" type="primary">LOC114864111</name>
</gene>
<dbReference type="KEGG" id="bspl:114864111"/>
<dbReference type="InterPro" id="IPR013783">
    <property type="entry name" value="Ig-like_fold"/>
</dbReference>
<keyword evidence="5 8" id="KW-0472">Membrane</keyword>
<dbReference type="SMART" id="SM00406">
    <property type="entry name" value="IGv"/>
    <property type="match status" value="2"/>
</dbReference>
<feature type="transmembrane region" description="Helical" evidence="8">
    <location>
        <begin position="244"/>
        <end position="266"/>
    </location>
</feature>
<evidence type="ECO:0000256" key="4">
    <source>
        <dbReference type="ARBA" id="ARBA00022859"/>
    </source>
</evidence>
<evidence type="ECO:0000256" key="8">
    <source>
        <dbReference type="SAM" id="Phobius"/>
    </source>
</evidence>
<feature type="domain" description="Ig-like" evidence="10">
    <location>
        <begin position="134"/>
        <end position="225"/>
    </location>
</feature>
<feature type="chain" id="PRO_5027996839" evidence="9">
    <location>
        <begin position="18"/>
        <end position="347"/>
    </location>
</feature>
<dbReference type="PANTHER" id="PTHR19433">
    <property type="entry name" value="T-CELL RECEPTOR ALPHA CHAIN V REGION-RELATED"/>
    <property type="match status" value="1"/>
</dbReference>
<name>A0A6P7NST0_BETSP</name>
<dbReference type="SUPFAM" id="SSF48726">
    <property type="entry name" value="Immunoglobulin"/>
    <property type="match status" value="2"/>
</dbReference>
<dbReference type="SMART" id="SM00409">
    <property type="entry name" value="IG"/>
    <property type="match status" value="2"/>
</dbReference>
<dbReference type="RefSeq" id="XP_029020599.1">
    <property type="nucleotide sequence ID" value="XM_029164766.3"/>
</dbReference>
<dbReference type="GO" id="GO:0009617">
    <property type="term" value="P:response to bacterium"/>
    <property type="evidence" value="ECO:0007669"/>
    <property type="project" value="TreeGrafter"/>
</dbReference>
<dbReference type="PROSITE" id="PS50835">
    <property type="entry name" value="IG_LIKE"/>
    <property type="match status" value="2"/>
</dbReference>
<proteinExistence type="predicted"/>
<keyword evidence="7" id="KW-0325">Glycoprotein</keyword>
<evidence type="ECO:0000313" key="11">
    <source>
        <dbReference type="Proteomes" id="UP000515150"/>
    </source>
</evidence>
<evidence type="ECO:0000313" key="12">
    <source>
        <dbReference type="RefSeq" id="XP_029020599.1"/>
    </source>
</evidence>
<dbReference type="GO" id="GO:0005886">
    <property type="term" value="C:plasma membrane"/>
    <property type="evidence" value="ECO:0007669"/>
    <property type="project" value="UniProtKB-SubCell"/>
</dbReference>
<dbReference type="InterPro" id="IPR003599">
    <property type="entry name" value="Ig_sub"/>
</dbReference>
<dbReference type="InParanoid" id="A0A6P7NST0"/>
<keyword evidence="6" id="KW-1015">Disulfide bond</keyword>
<dbReference type="InterPro" id="IPR013106">
    <property type="entry name" value="Ig_V-set"/>
</dbReference>
<keyword evidence="8" id="KW-1133">Transmembrane helix</keyword>
<evidence type="ECO:0000256" key="7">
    <source>
        <dbReference type="ARBA" id="ARBA00023180"/>
    </source>
</evidence>
<dbReference type="InterPro" id="IPR036179">
    <property type="entry name" value="Ig-like_dom_sf"/>
</dbReference>
<feature type="signal peptide" evidence="9">
    <location>
        <begin position="1"/>
        <end position="17"/>
    </location>
</feature>
<dbReference type="GeneID" id="114864111"/>
<keyword evidence="2" id="KW-1003">Cell membrane</keyword>
<dbReference type="FunCoup" id="A0A6P7NST0">
    <property type="interactions" value="2"/>
</dbReference>
<sequence>MIVRLAALILLSTLSHTQDVPEQMLLVVAESGQNLTLTCTVTDTEFGMFYWYKLNFGFMVQTVASGTFNTASLQGQFDNSRFTFSKSDAQFFLHIRNVSKADEATYFCQAGTSYTMRMLNGTLLAVNDKKLQEPNYVLQKPDTVSVGPGSSVTLQCSVLSKEDDRDQCSEEHRVYWFRGGAHGFNPGFVHTPCTDGEDGGRRSCSYSFSKTIQDSSDAGTYYCAVVTCTQILFGEGTNVETRPFWPLLTLGVLLGCCVIVIVFLIVSRKQKVCEPCNGWFLACVLFRNSAALSQTEQDRTAENQPSDTSEETGPLSYVVLDFPSRRPKRLRNKVELPEESLYALMRD</sequence>
<evidence type="ECO:0000256" key="5">
    <source>
        <dbReference type="ARBA" id="ARBA00023136"/>
    </source>
</evidence>
<dbReference type="Gene3D" id="2.60.40.10">
    <property type="entry name" value="Immunoglobulins"/>
    <property type="match status" value="2"/>
</dbReference>
<dbReference type="InterPro" id="IPR052051">
    <property type="entry name" value="TCR_complex_component"/>
</dbReference>
<dbReference type="CDD" id="cd00099">
    <property type="entry name" value="IgV"/>
    <property type="match status" value="2"/>
</dbReference>
<evidence type="ECO:0000259" key="10">
    <source>
        <dbReference type="PROSITE" id="PS50835"/>
    </source>
</evidence>